<evidence type="ECO:0000313" key="4">
    <source>
        <dbReference type="Proteomes" id="UP000567885"/>
    </source>
</evidence>
<comment type="caution">
    <text evidence="3">The sequence shown here is derived from an EMBL/GenBank/DDBJ whole genome shotgun (WGS) entry which is preliminary data.</text>
</comment>
<feature type="compositionally biased region" description="Basic and acidic residues" evidence="2">
    <location>
        <begin position="1"/>
        <end position="16"/>
    </location>
</feature>
<evidence type="ECO:0000256" key="2">
    <source>
        <dbReference type="SAM" id="MobiDB-lite"/>
    </source>
</evidence>
<protein>
    <submittedName>
        <fullName evidence="3">C6 finger</fullName>
    </submittedName>
</protein>
<evidence type="ECO:0000256" key="1">
    <source>
        <dbReference type="ARBA" id="ARBA00023242"/>
    </source>
</evidence>
<evidence type="ECO:0000313" key="3">
    <source>
        <dbReference type="EMBL" id="KAF5664682.1"/>
    </source>
</evidence>
<dbReference type="EMBL" id="JAAGWQ010000132">
    <property type="protein sequence ID" value="KAF5664682.1"/>
    <property type="molecule type" value="Genomic_DNA"/>
</dbReference>
<gene>
    <name evidence="3" type="ORF">FHETE_6953</name>
</gene>
<sequence>MTFGEESRAMEDRETETPDESAALKARKACKRLVNCRKQKMKCVIQGSNETCRRCRRAGLPCVFVPRANAAQLPLVSEPLDLEFKNNVLSRLKILEERLDHVDVGEMDLRVTGMFSGIAEPSLEPAPEGPLWNAILLLQRCSPGVPSPVWQRDTIESLWSSFHDRMPGLHFMPDKQTFSAPQPVLLASILYCSSTRGPPDMVDIAPHFFVVLCNAIAQLSIPSSEIGSPSESSVSREEWAFQTVLGIVLAGLLTEGNIRETGNWIAVGYRLMLDYCPAHVDDTSREWRKLFSGIQIVDLEHSSIHLSYPVIPIEAPLATLRMSPLDQLYKLSRMMHTGLSHFTGRRLPTIWSCFEESSLTAQGSTTNFTAIDGILIKDWAKQLDDWLVEFNGKMTEPDQSSKLVLRQYVLHRLLVLSIYHPARSGNLWSRSITSNEQEELLLSARVTLKLHQHDDSIWSNWDLIMITWAALIVLQGIQGGVGELEDLGNIRTHLDILKQKNEPKPSLCDKLITRLEDSLQDVSTPDFTYVQPSHPSVMDPGFDYSWQIFDQVNLQQIHFPG</sequence>
<reference evidence="3 4" key="1">
    <citation type="submission" date="2020-05" db="EMBL/GenBank/DDBJ databases">
        <title>Identification and distribution of gene clusters putatively required for synthesis of sphingolipid metabolism inhibitors in phylogenetically diverse species of the filamentous fungus Fusarium.</title>
        <authorList>
            <person name="Kim H.-S."/>
            <person name="Busman M."/>
            <person name="Brown D.W."/>
            <person name="Divon H."/>
            <person name="Uhlig S."/>
            <person name="Proctor R.H."/>
        </authorList>
    </citation>
    <scope>NUCLEOTIDE SEQUENCE [LARGE SCALE GENOMIC DNA]</scope>
    <source>
        <strain evidence="3 4">NRRL 20693</strain>
    </source>
</reference>
<dbReference type="SUPFAM" id="SSF57701">
    <property type="entry name" value="Zn2/Cys6 DNA-binding domain"/>
    <property type="match status" value="1"/>
</dbReference>
<organism evidence="3 4">
    <name type="scientific">Fusarium heterosporum</name>
    <dbReference type="NCBI Taxonomy" id="42747"/>
    <lineage>
        <taxon>Eukaryota</taxon>
        <taxon>Fungi</taxon>
        <taxon>Dikarya</taxon>
        <taxon>Ascomycota</taxon>
        <taxon>Pezizomycotina</taxon>
        <taxon>Sordariomycetes</taxon>
        <taxon>Hypocreomycetidae</taxon>
        <taxon>Hypocreales</taxon>
        <taxon>Nectriaceae</taxon>
        <taxon>Fusarium</taxon>
        <taxon>Fusarium heterosporum species complex</taxon>
    </lineage>
</organism>
<dbReference type="GO" id="GO:0000981">
    <property type="term" value="F:DNA-binding transcription factor activity, RNA polymerase II-specific"/>
    <property type="evidence" value="ECO:0007669"/>
    <property type="project" value="InterPro"/>
</dbReference>
<dbReference type="AlphaFoldDB" id="A0A8H5WJ50"/>
<accession>A0A8H5WJ50</accession>
<keyword evidence="4" id="KW-1185">Reference proteome</keyword>
<dbReference type="Proteomes" id="UP000567885">
    <property type="component" value="Unassembled WGS sequence"/>
</dbReference>
<dbReference type="CDD" id="cd00067">
    <property type="entry name" value="GAL4"/>
    <property type="match status" value="1"/>
</dbReference>
<dbReference type="GO" id="GO:0008270">
    <property type="term" value="F:zinc ion binding"/>
    <property type="evidence" value="ECO:0007669"/>
    <property type="project" value="InterPro"/>
</dbReference>
<dbReference type="Gene3D" id="4.10.240.10">
    <property type="entry name" value="Zn(2)-C6 fungal-type DNA-binding domain"/>
    <property type="match status" value="1"/>
</dbReference>
<dbReference type="InterPro" id="IPR001138">
    <property type="entry name" value="Zn2Cys6_DnaBD"/>
</dbReference>
<name>A0A8H5WJ50_FUSHE</name>
<dbReference type="OrthoDB" id="39175at2759"/>
<keyword evidence="1" id="KW-0539">Nucleus</keyword>
<feature type="region of interest" description="Disordered" evidence="2">
    <location>
        <begin position="1"/>
        <end position="22"/>
    </location>
</feature>
<proteinExistence type="predicted"/>
<dbReference type="InterPro" id="IPR036864">
    <property type="entry name" value="Zn2-C6_fun-type_DNA-bd_sf"/>
</dbReference>